<keyword evidence="2" id="KW-0560">Oxidoreductase</keyword>
<evidence type="ECO:0000256" key="1">
    <source>
        <dbReference type="ARBA" id="ARBA00010928"/>
    </source>
</evidence>
<evidence type="ECO:0000259" key="4">
    <source>
        <dbReference type="Pfam" id="PF01408"/>
    </source>
</evidence>
<dbReference type="InterPro" id="IPR000683">
    <property type="entry name" value="Gfo/Idh/MocA-like_OxRdtase_N"/>
</dbReference>
<protein>
    <submittedName>
        <fullName evidence="6">Gfo/Idh/MocA family oxidoreductase</fullName>
    </submittedName>
</protein>
<dbReference type="Proteomes" id="UP001324533">
    <property type="component" value="Chromosome"/>
</dbReference>
<sequence>MPLRVGIFGSGGIAERAMAEPAASIDGVEVVAVGSRDPERARAFADRFGIAAAGSYADVMANPEVDLIYVALPPAVHAEWATAALRAGTHVLCEKPLSANGADARRIAEAADEAGRAAFVGFHYRLHSFTRRLLEVLASGVLGEIEDIEVDFSIPHFVVKPGNIRLDGDLGGGAVMDVGCYAIDLLRAAWGDAEVVSSMARRYDADPRVDLETDFVLAFDRGGTARVRASFLGDDEGRMHLHVVGSTATLHATSVIVPQWGATLCVTADDDILIDEKADVTESSYAAQLRHLVETLPDGPSPFRAADAVRTMELVDDVYRAAGLHPR</sequence>
<dbReference type="InterPro" id="IPR050984">
    <property type="entry name" value="Gfo/Idh/MocA_domain"/>
</dbReference>
<feature type="domain" description="GFO/IDH/MocA-like oxidoreductase" evidence="5">
    <location>
        <begin position="131"/>
        <end position="250"/>
    </location>
</feature>
<dbReference type="PANTHER" id="PTHR22604:SF105">
    <property type="entry name" value="TRANS-1,2-DIHYDROBENZENE-1,2-DIOL DEHYDROGENASE"/>
    <property type="match status" value="1"/>
</dbReference>
<evidence type="ECO:0000259" key="5">
    <source>
        <dbReference type="Pfam" id="PF22725"/>
    </source>
</evidence>
<feature type="domain" description="Gfo/Idh/MocA-like oxidoreductase N-terminal" evidence="4">
    <location>
        <begin position="3"/>
        <end position="122"/>
    </location>
</feature>
<proteinExistence type="inferred from homology"/>
<dbReference type="PANTHER" id="PTHR22604">
    <property type="entry name" value="OXIDOREDUCTASES"/>
    <property type="match status" value="1"/>
</dbReference>
<gene>
    <name evidence="6" type="ORF">T9R20_15695</name>
</gene>
<dbReference type="SUPFAM" id="SSF51735">
    <property type="entry name" value="NAD(P)-binding Rossmann-fold domains"/>
    <property type="match status" value="1"/>
</dbReference>
<dbReference type="Gene3D" id="3.30.360.10">
    <property type="entry name" value="Dihydrodipicolinate Reductase, domain 2"/>
    <property type="match status" value="1"/>
</dbReference>
<evidence type="ECO:0000313" key="7">
    <source>
        <dbReference type="Proteomes" id="UP001324533"/>
    </source>
</evidence>
<evidence type="ECO:0000256" key="3">
    <source>
        <dbReference type="ARBA" id="ARBA00023027"/>
    </source>
</evidence>
<dbReference type="Pfam" id="PF22725">
    <property type="entry name" value="GFO_IDH_MocA_C3"/>
    <property type="match status" value="1"/>
</dbReference>
<dbReference type="Pfam" id="PF01408">
    <property type="entry name" value="GFO_IDH_MocA"/>
    <property type="match status" value="1"/>
</dbReference>
<organism evidence="6 7">
    <name type="scientific">Microbacterium invictum</name>
    <dbReference type="NCBI Taxonomy" id="515415"/>
    <lineage>
        <taxon>Bacteria</taxon>
        <taxon>Bacillati</taxon>
        <taxon>Actinomycetota</taxon>
        <taxon>Actinomycetes</taxon>
        <taxon>Micrococcales</taxon>
        <taxon>Microbacteriaceae</taxon>
        <taxon>Microbacterium</taxon>
    </lineage>
</organism>
<dbReference type="InterPro" id="IPR055170">
    <property type="entry name" value="GFO_IDH_MocA-like_dom"/>
</dbReference>
<keyword evidence="7" id="KW-1185">Reference proteome</keyword>
<dbReference type="EMBL" id="CP139779">
    <property type="protein sequence ID" value="WQB72093.1"/>
    <property type="molecule type" value="Genomic_DNA"/>
</dbReference>
<name>A0ABZ0VGL2_9MICO</name>
<reference evidence="6 7" key="1">
    <citation type="submission" date="2023-06" db="EMBL/GenBank/DDBJ databases">
        <title>Rock-solubilizing bacteria, Microbacterium invictum, promotes re-establishment of vegetation in rocky wasteland by accelerating rock bio-weathering and reshaping soil bacterial community.</title>
        <authorList>
            <person name="Liu C."/>
        </authorList>
    </citation>
    <scope>NUCLEOTIDE SEQUENCE [LARGE SCALE GENOMIC DNA]</scope>
    <source>
        <strain evidence="6 7">X-18</strain>
    </source>
</reference>
<evidence type="ECO:0000256" key="2">
    <source>
        <dbReference type="ARBA" id="ARBA00023002"/>
    </source>
</evidence>
<evidence type="ECO:0000313" key="6">
    <source>
        <dbReference type="EMBL" id="WQB72093.1"/>
    </source>
</evidence>
<accession>A0ABZ0VGL2</accession>
<dbReference type="RefSeq" id="WP_322412202.1">
    <property type="nucleotide sequence ID" value="NZ_CP139779.1"/>
</dbReference>
<dbReference type="InterPro" id="IPR036291">
    <property type="entry name" value="NAD(P)-bd_dom_sf"/>
</dbReference>
<keyword evidence="3" id="KW-0520">NAD</keyword>
<dbReference type="Gene3D" id="3.40.50.720">
    <property type="entry name" value="NAD(P)-binding Rossmann-like Domain"/>
    <property type="match status" value="1"/>
</dbReference>
<dbReference type="SUPFAM" id="SSF55347">
    <property type="entry name" value="Glyceraldehyde-3-phosphate dehydrogenase-like, C-terminal domain"/>
    <property type="match status" value="1"/>
</dbReference>
<comment type="similarity">
    <text evidence="1">Belongs to the Gfo/Idh/MocA family.</text>
</comment>